<protein>
    <submittedName>
        <fullName evidence="1">Uncharacterized protein</fullName>
    </submittedName>
</protein>
<dbReference type="InterPro" id="IPR029052">
    <property type="entry name" value="Metallo-depent_PP-like"/>
</dbReference>
<dbReference type="PANTHER" id="PTHR12905">
    <property type="entry name" value="METALLOPHOSPHOESTERASE"/>
    <property type="match status" value="1"/>
</dbReference>
<dbReference type="GeneID" id="63697091"/>
<sequence>MTFTYPQPAEVAIHYGDLTMKFKLDGSKSAIRLFERSDASLRLAIAGSHDLTLDTPMFKKKVAEANEPLDPRLVRRVYGSHYEIRSVFDNSKVILLGEGTHHFTVRTRASLIIYASPHTPSLGDWCFQYRPGQGHEFAITSDVDVAITHELPKGIMDYANGQRTGSSDLFGVVARAQTAHALLWSHPQGLGCKTRCMEGRFQ</sequence>
<dbReference type="HOGENOM" id="CLU_041441_4_1_1"/>
<dbReference type="AlphaFoldDB" id="A0A017SF19"/>
<reference evidence="2" key="1">
    <citation type="journal article" date="2014" name="Nat. Commun.">
        <title>Genomic adaptations of the halophilic Dead Sea filamentous fungus Eurotium rubrum.</title>
        <authorList>
            <person name="Kis-Papo T."/>
            <person name="Weig A.R."/>
            <person name="Riley R."/>
            <person name="Persoh D."/>
            <person name="Salamov A."/>
            <person name="Sun H."/>
            <person name="Lipzen A."/>
            <person name="Wasser S.P."/>
            <person name="Rambold G."/>
            <person name="Grigoriev I.V."/>
            <person name="Nevo E."/>
        </authorList>
    </citation>
    <scope>NUCLEOTIDE SEQUENCE [LARGE SCALE GENOMIC DNA]</scope>
    <source>
        <strain evidence="2">CBS 135680</strain>
    </source>
</reference>
<proteinExistence type="predicted"/>
<dbReference type="OrthoDB" id="630188at2759"/>
<name>A0A017SF19_ASPRC</name>
<dbReference type="Proteomes" id="UP000019804">
    <property type="component" value="Unassembled WGS sequence"/>
</dbReference>
<evidence type="ECO:0000313" key="1">
    <source>
        <dbReference type="EMBL" id="EYE94855.1"/>
    </source>
</evidence>
<dbReference type="InterPro" id="IPR051693">
    <property type="entry name" value="UPF0046_metallophosphoest"/>
</dbReference>
<evidence type="ECO:0000313" key="2">
    <source>
        <dbReference type="Proteomes" id="UP000019804"/>
    </source>
</evidence>
<dbReference type="RefSeq" id="XP_040638543.1">
    <property type="nucleotide sequence ID" value="XM_040781967.1"/>
</dbReference>
<dbReference type="EMBL" id="KK088424">
    <property type="protein sequence ID" value="EYE94855.1"/>
    <property type="molecule type" value="Genomic_DNA"/>
</dbReference>
<dbReference type="SUPFAM" id="SSF56300">
    <property type="entry name" value="Metallo-dependent phosphatases"/>
    <property type="match status" value="1"/>
</dbReference>
<keyword evidence="2" id="KW-1185">Reference proteome</keyword>
<organism evidence="1 2">
    <name type="scientific">Aspergillus ruber (strain CBS 135680)</name>
    <dbReference type="NCBI Taxonomy" id="1388766"/>
    <lineage>
        <taxon>Eukaryota</taxon>
        <taxon>Fungi</taxon>
        <taxon>Dikarya</taxon>
        <taxon>Ascomycota</taxon>
        <taxon>Pezizomycotina</taxon>
        <taxon>Eurotiomycetes</taxon>
        <taxon>Eurotiomycetidae</taxon>
        <taxon>Eurotiales</taxon>
        <taxon>Aspergillaceae</taxon>
        <taxon>Aspergillus</taxon>
        <taxon>Aspergillus subgen. Aspergillus</taxon>
    </lineage>
</organism>
<gene>
    <name evidence="1" type="ORF">EURHEDRAFT_412689</name>
</gene>
<accession>A0A017SF19</accession>
<dbReference type="Gene3D" id="3.60.21.10">
    <property type="match status" value="1"/>
</dbReference>
<dbReference type="PANTHER" id="PTHR12905:SF0">
    <property type="entry name" value="CALCINEURIN-LIKE PHOSPHOESTERASE DOMAIN-CONTAINING PROTEIN"/>
    <property type="match status" value="1"/>
</dbReference>